<evidence type="ECO:0000256" key="3">
    <source>
        <dbReference type="ARBA" id="ARBA00023315"/>
    </source>
</evidence>
<dbReference type="PANTHER" id="PTHR43178:SF5">
    <property type="entry name" value="LIPOAMIDE ACYLTRANSFERASE COMPONENT OF BRANCHED-CHAIN ALPHA-KETO ACID DEHYDROGENASE COMPLEX, MITOCHONDRIAL"/>
    <property type="match status" value="1"/>
</dbReference>
<reference evidence="5 6" key="1">
    <citation type="journal article" date="2014" name="PLoS Genet.">
        <title>Phylogenetically driven sequencing of extremely halophilic archaea reveals strategies for static and dynamic osmo-response.</title>
        <authorList>
            <person name="Becker E.A."/>
            <person name="Seitzer P.M."/>
            <person name="Tritt A."/>
            <person name="Larsen D."/>
            <person name="Krusor M."/>
            <person name="Yao A.I."/>
            <person name="Wu D."/>
            <person name="Madern D."/>
            <person name="Eisen J.A."/>
            <person name="Darling A.E."/>
            <person name="Facciotti M.T."/>
        </authorList>
    </citation>
    <scope>NUCLEOTIDE SEQUENCE [LARGE SCALE GENOMIC DNA]</scope>
    <source>
        <strain evidence="5 6">DSM 18795</strain>
    </source>
</reference>
<protein>
    <submittedName>
        <fullName evidence="5">Catalytic domain of components of various dehydrogenase complexes</fullName>
    </submittedName>
</protein>
<keyword evidence="2" id="KW-0808">Transferase</keyword>
<evidence type="ECO:0000313" key="5">
    <source>
        <dbReference type="EMBL" id="ELY66434.1"/>
    </source>
</evidence>
<evidence type="ECO:0000313" key="6">
    <source>
        <dbReference type="Proteomes" id="UP000011531"/>
    </source>
</evidence>
<dbReference type="Pfam" id="PF00198">
    <property type="entry name" value="2-oxoacid_dh"/>
    <property type="match status" value="2"/>
</dbReference>
<comment type="cofactor">
    <cofactor evidence="1">
        <name>(R)-lipoate</name>
        <dbReference type="ChEBI" id="CHEBI:83088"/>
    </cofactor>
</comment>
<dbReference type="InterPro" id="IPR050743">
    <property type="entry name" value="2-oxoacid_DH_E2_comp"/>
</dbReference>
<dbReference type="InterPro" id="IPR001078">
    <property type="entry name" value="2-oxoacid_DH_actylTfrase"/>
</dbReference>
<sequence>MTESGETIEPFPPGRRGTVDYMRTAGRRSVVHGLVELDVTEARRRIRELEERTGTKYSFTAFLISCLARAIDDHPCVQTYRDWRGRLVRFEDVDVNVLIEREIDGERIGVPHVLRAANRRSLESIHEEIRAAQTDPNAGRQRGLSAVGLRLPGPVRRLFWRLPRTFPRRWKRVAGTVAVTSIGMFGTGGGWGISPTNYALQLTVGGIDRKPGVLDGEVVPREYLSLTVTVDHDVVDGAPAARFVGRLRELVEAAHGLEPDPEA</sequence>
<dbReference type="InterPro" id="IPR023213">
    <property type="entry name" value="CAT-like_dom_sf"/>
</dbReference>
<dbReference type="STRING" id="1227498.C492_00879"/>
<proteinExistence type="predicted"/>
<evidence type="ECO:0000259" key="4">
    <source>
        <dbReference type="Pfam" id="PF00198"/>
    </source>
</evidence>
<dbReference type="Gene3D" id="3.30.559.10">
    <property type="entry name" value="Chloramphenicol acetyltransferase-like domain"/>
    <property type="match status" value="1"/>
</dbReference>
<dbReference type="Proteomes" id="UP000011531">
    <property type="component" value="Unassembled WGS sequence"/>
</dbReference>
<name>L9XX74_9EURY</name>
<gene>
    <name evidence="5" type="ORF">C492_00879</name>
</gene>
<feature type="domain" description="2-oxoacid dehydrogenase acyltransferase catalytic" evidence="4">
    <location>
        <begin position="6"/>
        <end position="139"/>
    </location>
</feature>
<feature type="domain" description="2-oxoacid dehydrogenase acyltransferase catalytic" evidence="4">
    <location>
        <begin position="175"/>
        <end position="254"/>
    </location>
</feature>
<dbReference type="RefSeq" id="WP_008419637.1">
    <property type="nucleotide sequence ID" value="NZ_AOIA01000017.1"/>
</dbReference>
<accession>L9XX74</accession>
<dbReference type="GO" id="GO:0005737">
    <property type="term" value="C:cytoplasm"/>
    <property type="evidence" value="ECO:0007669"/>
    <property type="project" value="TreeGrafter"/>
</dbReference>
<dbReference type="GO" id="GO:0031405">
    <property type="term" value="F:lipoic acid binding"/>
    <property type="evidence" value="ECO:0007669"/>
    <property type="project" value="TreeGrafter"/>
</dbReference>
<organism evidence="5 6">
    <name type="scientific">Natronococcus jeotgali DSM 18795</name>
    <dbReference type="NCBI Taxonomy" id="1227498"/>
    <lineage>
        <taxon>Archaea</taxon>
        <taxon>Methanobacteriati</taxon>
        <taxon>Methanobacteriota</taxon>
        <taxon>Stenosarchaea group</taxon>
        <taxon>Halobacteria</taxon>
        <taxon>Halobacteriales</taxon>
        <taxon>Natrialbaceae</taxon>
        <taxon>Natronococcus</taxon>
    </lineage>
</organism>
<dbReference type="PANTHER" id="PTHR43178">
    <property type="entry name" value="DIHYDROLIPOAMIDE ACETYLTRANSFERASE COMPONENT OF PYRUVATE DEHYDROGENASE COMPLEX"/>
    <property type="match status" value="1"/>
</dbReference>
<evidence type="ECO:0000256" key="1">
    <source>
        <dbReference type="ARBA" id="ARBA00001938"/>
    </source>
</evidence>
<dbReference type="OrthoDB" id="180296at2157"/>
<dbReference type="SUPFAM" id="SSF52777">
    <property type="entry name" value="CoA-dependent acyltransferases"/>
    <property type="match status" value="1"/>
</dbReference>
<dbReference type="PATRIC" id="fig|1227498.3.peg.163"/>
<dbReference type="EMBL" id="AOIA01000017">
    <property type="protein sequence ID" value="ELY66434.1"/>
    <property type="molecule type" value="Genomic_DNA"/>
</dbReference>
<keyword evidence="3" id="KW-0012">Acyltransferase</keyword>
<dbReference type="GO" id="GO:0016407">
    <property type="term" value="F:acetyltransferase activity"/>
    <property type="evidence" value="ECO:0007669"/>
    <property type="project" value="TreeGrafter"/>
</dbReference>
<evidence type="ECO:0000256" key="2">
    <source>
        <dbReference type="ARBA" id="ARBA00022679"/>
    </source>
</evidence>
<comment type="caution">
    <text evidence="5">The sequence shown here is derived from an EMBL/GenBank/DDBJ whole genome shotgun (WGS) entry which is preliminary data.</text>
</comment>
<dbReference type="AlphaFoldDB" id="L9XX74"/>
<keyword evidence="6" id="KW-1185">Reference proteome</keyword>